<evidence type="ECO:0000313" key="2">
    <source>
        <dbReference type="EMBL" id="ESK96268.1"/>
    </source>
</evidence>
<proteinExistence type="predicted"/>
<dbReference type="AlphaFoldDB" id="V2XAQ7"/>
<organism evidence="2 3">
    <name type="scientific">Moniliophthora roreri (strain MCA 2997)</name>
    <name type="common">Cocoa frosty pod rot fungus</name>
    <name type="synonym">Crinipellis roreri</name>
    <dbReference type="NCBI Taxonomy" id="1381753"/>
    <lineage>
        <taxon>Eukaryota</taxon>
        <taxon>Fungi</taxon>
        <taxon>Dikarya</taxon>
        <taxon>Basidiomycota</taxon>
        <taxon>Agaricomycotina</taxon>
        <taxon>Agaricomycetes</taxon>
        <taxon>Agaricomycetidae</taxon>
        <taxon>Agaricales</taxon>
        <taxon>Marasmiineae</taxon>
        <taxon>Marasmiaceae</taxon>
        <taxon>Moniliophthora</taxon>
    </lineage>
</organism>
<comment type="caution">
    <text evidence="2">The sequence shown here is derived from an EMBL/GenBank/DDBJ whole genome shotgun (WGS) entry which is preliminary data.</text>
</comment>
<keyword evidence="3" id="KW-1185">Reference proteome</keyword>
<feature type="compositionally biased region" description="Pro residues" evidence="1">
    <location>
        <begin position="161"/>
        <end position="170"/>
    </location>
</feature>
<protein>
    <submittedName>
        <fullName evidence="2">Uncharacterized protein</fullName>
    </submittedName>
</protein>
<accession>V2XAQ7</accession>
<name>V2XAQ7_MONRO</name>
<sequence length="185" mass="20236">MVCCLSHLFPHPTITFSPKLSLRARSRRTPRRFLGRPSFTKSKAALKRPWIHIKKMCSSAPQHDNDSSSIWSFENISMPTGSPTTAEPGSLALEKAVQTDETRSTYSVNVDDNEAGRTMVSVKTSNRILEPPPSLDPIEAVSATNVISTGPNSAQNDFAPVPSPLSPPPWHFTKRRKGNSGGVIE</sequence>
<reference evidence="2 3" key="1">
    <citation type="journal article" date="2014" name="BMC Genomics">
        <title>Genome and secretome analysis of the hemibiotrophic fungal pathogen, Moniliophthora roreri, which causes frosty pod rot disease of cacao: mechanisms of the biotrophic and necrotrophic phases.</title>
        <authorList>
            <person name="Meinhardt L.W."/>
            <person name="Costa G.G.L."/>
            <person name="Thomazella D.P.T."/>
            <person name="Teixeira P.J.P.L."/>
            <person name="Carazzolle M.F."/>
            <person name="Schuster S.C."/>
            <person name="Carlson J.E."/>
            <person name="Guiltinan M.J."/>
            <person name="Mieczkowski P."/>
            <person name="Farmer A."/>
            <person name="Ramaraj T."/>
            <person name="Crozier J."/>
            <person name="Davis R.E."/>
            <person name="Shao J."/>
            <person name="Melnick R.L."/>
            <person name="Pereira G.A.G."/>
            <person name="Bailey B.A."/>
        </authorList>
    </citation>
    <scope>NUCLEOTIDE SEQUENCE [LARGE SCALE GENOMIC DNA]</scope>
    <source>
        <strain evidence="2 3">MCA 2997</strain>
    </source>
</reference>
<evidence type="ECO:0000313" key="3">
    <source>
        <dbReference type="Proteomes" id="UP000017559"/>
    </source>
</evidence>
<gene>
    <name evidence="2" type="ORF">Moror_7179</name>
</gene>
<feature type="region of interest" description="Disordered" evidence="1">
    <location>
        <begin position="147"/>
        <end position="185"/>
    </location>
</feature>
<dbReference type="Proteomes" id="UP000017559">
    <property type="component" value="Unassembled WGS sequence"/>
</dbReference>
<dbReference type="KEGG" id="mrr:Moror_7179"/>
<feature type="compositionally biased region" description="Polar residues" evidence="1">
    <location>
        <begin position="147"/>
        <end position="156"/>
    </location>
</feature>
<evidence type="ECO:0000256" key="1">
    <source>
        <dbReference type="SAM" id="MobiDB-lite"/>
    </source>
</evidence>
<dbReference type="HOGENOM" id="CLU_1461684_0_0_1"/>
<dbReference type="EMBL" id="AWSO01000051">
    <property type="protein sequence ID" value="ESK96268.1"/>
    <property type="molecule type" value="Genomic_DNA"/>
</dbReference>